<feature type="transmembrane region" description="Helical" evidence="8">
    <location>
        <begin position="261"/>
        <end position="286"/>
    </location>
</feature>
<comment type="subcellular location">
    <subcellularLocation>
        <location evidence="1">Cell membrane</location>
        <topology evidence="1">Multi-pass membrane protein</topology>
    </subcellularLocation>
</comment>
<keyword evidence="7" id="KW-0460">Magnesium</keyword>
<feature type="binding site" evidence="7">
    <location>
        <position position="234"/>
    </location>
    <ligand>
        <name>Mg(2+)</name>
        <dbReference type="ChEBI" id="CHEBI:18420"/>
    </ligand>
</feature>
<protein>
    <submittedName>
        <fullName evidence="9">WecA-like glycosyltransferase</fullName>
        <ecNumber evidence="9">2.7.8.33</ecNumber>
    </submittedName>
</protein>
<proteinExistence type="predicted"/>
<keyword evidence="10" id="KW-1185">Reference proteome</keyword>
<dbReference type="PANTHER" id="PTHR22926">
    <property type="entry name" value="PHOSPHO-N-ACETYLMURAMOYL-PENTAPEPTIDE-TRANSFERASE"/>
    <property type="match status" value="1"/>
</dbReference>
<feature type="transmembrane region" description="Helical" evidence="8">
    <location>
        <begin position="313"/>
        <end position="334"/>
    </location>
</feature>
<dbReference type="GO" id="GO:0005886">
    <property type="term" value="C:plasma membrane"/>
    <property type="evidence" value="ECO:0007669"/>
    <property type="project" value="UniProtKB-SubCell"/>
</dbReference>
<evidence type="ECO:0000256" key="3">
    <source>
        <dbReference type="ARBA" id="ARBA00022679"/>
    </source>
</evidence>
<feature type="transmembrane region" description="Helical" evidence="8">
    <location>
        <begin position="193"/>
        <end position="223"/>
    </location>
</feature>
<evidence type="ECO:0000256" key="4">
    <source>
        <dbReference type="ARBA" id="ARBA00022692"/>
    </source>
</evidence>
<keyword evidence="3 9" id="KW-0808">Transferase</keyword>
<keyword evidence="6 8" id="KW-0472">Membrane</keyword>
<dbReference type="GO" id="GO:0046872">
    <property type="term" value="F:metal ion binding"/>
    <property type="evidence" value="ECO:0007669"/>
    <property type="project" value="UniProtKB-KW"/>
</dbReference>
<evidence type="ECO:0000256" key="8">
    <source>
        <dbReference type="SAM" id="Phobius"/>
    </source>
</evidence>
<dbReference type="RefSeq" id="WP_419192566.1">
    <property type="nucleotide sequence ID" value="NZ_CP036279.1"/>
</dbReference>
<feature type="transmembrane region" description="Helical" evidence="8">
    <location>
        <begin position="153"/>
        <end position="173"/>
    </location>
</feature>
<organism evidence="9 10">
    <name type="scientific">Kolteria novifilia</name>
    <dbReference type="NCBI Taxonomy" id="2527975"/>
    <lineage>
        <taxon>Bacteria</taxon>
        <taxon>Pseudomonadati</taxon>
        <taxon>Planctomycetota</taxon>
        <taxon>Planctomycetia</taxon>
        <taxon>Kolteriales</taxon>
        <taxon>Kolteriaceae</taxon>
        <taxon>Kolteria</taxon>
    </lineage>
</organism>
<name>A0A518B5T4_9BACT</name>
<dbReference type="KEGG" id="knv:Pan216_32060"/>
<evidence type="ECO:0000256" key="2">
    <source>
        <dbReference type="ARBA" id="ARBA00022475"/>
    </source>
</evidence>
<reference evidence="9 10" key="1">
    <citation type="submission" date="2019-02" db="EMBL/GenBank/DDBJ databases">
        <title>Deep-cultivation of Planctomycetes and their phenomic and genomic characterization uncovers novel biology.</title>
        <authorList>
            <person name="Wiegand S."/>
            <person name="Jogler M."/>
            <person name="Boedeker C."/>
            <person name="Pinto D."/>
            <person name="Vollmers J."/>
            <person name="Rivas-Marin E."/>
            <person name="Kohn T."/>
            <person name="Peeters S.H."/>
            <person name="Heuer A."/>
            <person name="Rast P."/>
            <person name="Oberbeckmann S."/>
            <person name="Bunk B."/>
            <person name="Jeske O."/>
            <person name="Meyerdierks A."/>
            <person name="Storesund J.E."/>
            <person name="Kallscheuer N."/>
            <person name="Luecker S."/>
            <person name="Lage O.M."/>
            <person name="Pohl T."/>
            <person name="Merkel B.J."/>
            <person name="Hornburger P."/>
            <person name="Mueller R.-W."/>
            <person name="Bruemmer F."/>
            <person name="Labrenz M."/>
            <person name="Spormann A.M."/>
            <person name="Op den Camp H."/>
            <person name="Overmann J."/>
            <person name="Amann R."/>
            <person name="Jetten M.S.M."/>
            <person name="Mascher T."/>
            <person name="Medema M.H."/>
            <person name="Devos D.P."/>
            <person name="Kaster A.-K."/>
            <person name="Ovreas L."/>
            <person name="Rohde M."/>
            <person name="Galperin M.Y."/>
            <person name="Jogler C."/>
        </authorList>
    </citation>
    <scope>NUCLEOTIDE SEQUENCE [LARGE SCALE GENOMIC DNA]</scope>
    <source>
        <strain evidence="9 10">Pan216</strain>
    </source>
</reference>
<dbReference type="GO" id="GO:0044038">
    <property type="term" value="P:cell wall macromolecule biosynthetic process"/>
    <property type="evidence" value="ECO:0007669"/>
    <property type="project" value="TreeGrafter"/>
</dbReference>
<dbReference type="Proteomes" id="UP000317093">
    <property type="component" value="Chromosome"/>
</dbReference>
<evidence type="ECO:0000256" key="5">
    <source>
        <dbReference type="ARBA" id="ARBA00022989"/>
    </source>
</evidence>
<keyword evidence="4 8" id="KW-0812">Transmembrane</keyword>
<accession>A0A518B5T4</accession>
<keyword evidence="5 8" id="KW-1133">Transmembrane helix</keyword>
<dbReference type="EC" id="2.7.8.33" evidence="9"/>
<gene>
    <name evidence="9" type="ORF">Pan216_32060</name>
</gene>
<evidence type="ECO:0000256" key="1">
    <source>
        <dbReference type="ARBA" id="ARBA00004651"/>
    </source>
</evidence>
<feature type="binding site" evidence="7">
    <location>
        <position position="174"/>
    </location>
    <ligand>
        <name>Mg(2+)</name>
        <dbReference type="ChEBI" id="CHEBI:18420"/>
    </ligand>
</feature>
<comment type="cofactor">
    <cofactor evidence="7">
        <name>Mg(2+)</name>
        <dbReference type="ChEBI" id="CHEBI:18420"/>
    </cofactor>
</comment>
<dbReference type="CDD" id="cd06853">
    <property type="entry name" value="GT_WecA_like"/>
    <property type="match status" value="1"/>
</dbReference>
<dbReference type="Pfam" id="PF00953">
    <property type="entry name" value="Glycos_transf_4"/>
    <property type="match status" value="1"/>
</dbReference>
<sequence length="389" mass="41955">MLLALSAAFLLSFGCSWGLSRWLISAAPRWGLVDRPGGTHKGHAKATPLGGGVAIYLSVVLCFLVVVLGCGLVHLVPSVGTILPEAVSVHAAGVLARTPILLFLLTLATIQMAAGLTDDWRRDGLGWRVRLGLEVVLTLVLIWFGVRLTIHVDAWWLTIPLTILWIVGLTNAFNFLDNMDGLSGGVAACASGLLAAIAFFVQSWFILGGFLILLGALLGFLCFNWTPARIFMGDAGSNFVGFWIATLTIVATYHVEGFNHVTVLAPLCVLAVPIYDVTVVVCLRLLQGKSPFQPDRQHLSHRLVALGFKRPEAVLLIYLVTVTTGLGGVLLYFLRPGAGWLVVMQVVGILGVLAILEVVSYHRQLAEIQRNEAPKEQLAKDIPSDEVTP</sequence>
<evidence type="ECO:0000256" key="6">
    <source>
        <dbReference type="ARBA" id="ARBA00023136"/>
    </source>
</evidence>
<dbReference type="PANTHER" id="PTHR22926:SF3">
    <property type="entry name" value="UNDECAPRENYL-PHOSPHATE ALPHA-N-ACETYLGLUCOSAMINYL 1-PHOSPHATE TRANSFERASE"/>
    <property type="match status" value="1"/>
</dbReference>
<dbReference type="GO" id="GO:0009103">
    <property type="term" value="P:lipopolysaccharide biosynthetic process"/>
    <property type="evidence" value="ECO:0007669"/>
    <property type="project" value="TreeGrafter"/>
</dbReference>
<dbReference type="EMBL" id="CP036279">
    <property type="protein sequence ID" value="QDU62339.1"/>
    <property type="molecule type" value="Genomic_DNA"/>
</dbReference>
<evidence type="ECO:0000313" key="9">
    <source>
        <dbReference type="EMBL" id="QDU62339.1"/>
    </source>
</evidence>
<evidence type="ECO:0000256" key="7">
    <source>
        <dbReference type="PIRSR" id="PIRSR600715-1"/>
    </source>
</evidence>
<dbReference type="InterPro" id="IPR000715">
    <property type="entry name" value="Glycosyl_transferase_4"/>
</dbReference>
<dbReference type="GO" id="GO:0036380">
    <property type="term" value="F:UDP-N-acetylglucosamine-undecaprenyl-phosphate N-acetylglucosaminephosphotransferase activity"/>
    <property type="evidence" value="ECO:0007669"/>
    <property type="project" value="UniProtKB-EC"/>
</dbReference>
<dbReference type="AlphaFoldDB" id="A0A518B5T4"/>
<keyword evidence="7" id="KW-0479">Metal-binding</keyword>
<dbReference type="GO" id="GO:0071555">
    <property type="term" value="P:cell wall organization"/>
    <property type="evidence" value="ECO:0007669"/>
    <property type="project" value="TreeGrafter"/>
</dbReference>
<keyword evidence="2" id="KW-1003">Cell membrane</keyword>
<feature type="transmembrane region" description="Helical" evidence="8">
    <location>
        <begin position="53"/>
        <end position="75"/>
    </location>
</feature>
<feature type="transmembrane region" description="Helical" evidence="8">
    <location>
        <begin position="235"/>
        <end position="255"/>
    </location>
</feature>
<evidence type="ECO:0000313" key="10">
    <source>
        <dbReference type="Proteomes" id="UP000317093"/>
    </source>
</evidence>
<feature type="transmembrane region" description="Helical" evidence="8">
    <location>
        <begin position="340"/>
        <end position="361"/>
    </location>
</feature>
<feature type="transmembrane region" description="Helical" evidence="8">
    <location>
        <begin position="125"/>
        <end position="146"/>
    </location>
</feature>